<feature type="domain" description="Reverse transcriptase Ty1/copia-type" evidence="1">
    <location>
        <begin position="1"/>
        <end position="56"/>
    </location>
</feature>
<protein>
    <recommendedName>
        <fullName evidence="1">Reverse transcriptase Ty1/copia-type domain-containing protein</fullName>
    </recommendedName>
</protein>
<name>A0ABY9BKP7_VITVI</name>
<evidence type="ECO:0000313" key="3">
    <source>
        <dbReference type="Proteomes" id="UP001227230"/>
    </source>
</evidence>
<proteinExistence type="predicted"/>
<dbReference type="Proteomes" id="UP001227230">
    <property type="component" value="Chromosome 2"/>
</dbReference>
<reference evidence="2 3" key="1">
    <citation type="journal article" date="2023" name="Hortic Res">
        <title>The complete reference genome for grapevine (Vitis vinifera L.) genetics and breeding.</title>
        <authorList>
            <person name="Shi X."/>
            <person name="Cao S."/>
            <person name="Wang X."/>
            <person name="Huang S."/>
            <person name="Wang Y."/>
            <person name="Liu Z."/>
            <person name="Liu W."/>
            <person name="Leng X."/>
            <person name="Peng Y."/>
            <person name="Wang N."/>
            <person name="Wang Y."/>
            <person name="Ma Z."/>
            <person name="Xu X."/>
            <person name="Zhang F."/>
            <person name="Xue H."/>
            <person name="Zhong H."/>
            <person name="Wang Y."/>
            <person name="Zhang K."/>
            <person name="Velt A."/>
            <person name="Avia K."/>
            <person name="Holtgrawe D."/>
            <person name="Grimplet J."/>
            <person name="Matus J.T."/>
            <person name="Ware D."/>
            <person name="Wu X."/>
            <person name="Wang H."/>
            <person name="Liu C."/>
            <person name="Fang Y."/>
            <person name="Rustenholz C."/>
            <person name="Cheng Z."/>
            <person name="Xiao H."/>
            <person name="Zhou Y."/>
        </authorList>
    </citation>
    <scope>NUCLEOTIDE SEQUENCE [LARGE SCALE GENOMIC DNA]</scope>
    <source>
        <strain evidence="3">cv. Pinot noir / PN40024</strain>
        <tissue evidence="2">Leaf</tissue>
    </source>
</reference>
<evidence type="ECO:0000259" key="1">
    <source>
        <dbReference type="Pfam" id="PF07727"/>
    </source>
</evidence>
<dbReference type="Pfam" id="PF07727">
    <property type="entry name" value="RVT_2"/>
    <property type="match status" value="1"/>
</dbReference>
<accession>A0ABY9BKP7</accession>
<sequence length="59" mass="6815">MEDLKEKLAMEFEIKDVGSMRYFFGMKVAKNQKGIFISQRKYTLNLSNKFGIMGCKLTG</sequence>
<dbReference type="InterPro" id="IPR013103">
    <property type="entry name" value="RVT_2"/>
</dbReference>
<keyword evidence="3" id="KW-1185">Reference proteome</keyword>
<evidence type="ECO:0000313" key="2">
    <source>
        <dbReference type="EMBL" id="WJZ83063.1"/>
    </source>
</evidence>
<gene>
    <name evidence="2" type="ORF">VitviT2T_002774</name>
</gene>
<dbReference type="EMBL" id="CP126649">
    <property type="protein sequence ID" value="WJZ83063.1"/>
    <property type="molecule type" value="Genomic_DNA"/>
</dbReference>
<organism evidence="2 3">
    <name type="scientific">Vitis vinifera</name>
    <name type="common">Grape</name>
    <dbReference type="NCBI Taxonomy" id="29760"/>
    <lineage>
        <taxon>Eukaryota</taxon>
        <taxon>Viridiplantae</taxon>
        <taxon>Streptophyta</taxon>
        <taxon>Embryophyta</taxon>
        <taxon>Tracheophyta</taxon>
        <taxon>Spermatophyta</taxon>
        <taxon>Magnoliopsida</taxon>
        <taxon>eudicotyledons</taxon>
        <taxon>Gunneridae</taxon>
        <taxon>Pentapetalae</taxon>
        <taxon>rosids</taxon>
        <taxon>Vitales</taxon>
        <taxon>Vitaceae</taxon>
        <taxon>Viteae</taxon>
        <taxon>Vitis</taxon>
    </lineage>
</organism>